<comment type="similarity">
    <text evidence="2">Belongs to the NGG1 family.</text>
</comment>
<dbReference type="Proteomes" id="UP000030706">
    <property type="component" value="Unassembled WGS sequence"/>
</dbReference>
<dbReference type="AlphaFoldDB" id="A0A074X6J9"/>
<feature type="compositionally biased region" description="Basic and acidic residues" evidence="6">
    <location>
        <begin position="596"/>
        <end position="611"/>
    </location>
</feature>
<dbReference type="OrthoDB" id="1232at2759"/>
<dbReference type="HOGENOM" id="CLU_016102_0_0_1"/>
<feature type="region of interest" description="Disordered" evidence="6">
    <location>
        <begin position="1"/>
        <end position="34"/>
    </location>
</feature>
<feature type="compositionally biased region" description="Polar residues" evidence="6">
    <location>
        <begin position="1"/>
        <end position="11"/>
    </location>
</feature>
<dbReference type="STRING" id="1043002.A0A074X6J9"/>
<reference evidence="7 8" key="1">
    <citation type="journal article" date="2014" name="BMC Genomics">
        <title>Genome sequencing of four Aureobasidium pullulans varieties: biotechnological potential, stress tolerance, and description of new species.</title>
        <authorList>
            <person name="Gostin Ar C."/>
            <person name="Ohm R.A."/>
            <person name="Kogej T."/>
            <person name="Sonjak S."/>
            <person name="Turk M."/>
            <person name="Zajc J."/>
            <person name="Zalar P."/>
            <person name="Grube M."/>
            <person name="Sun H."/>
            <person name="Han J."/>
            <person name="Sharma A."/>
            <person name="Chiniquy J."/>
            <person name="Ngan C.Y."/>
            <person name="Lipzen A."/>
            <person name="Barry K."/>
            <person name="Grigoriev I.V."/>
            <person name="Gunde-Cimerman N."/>
        </authorList>
    </citation>
    <scope>NUCLEOTIDE SEQUENCE [LARGE SCALE GENOMIC DNA]</scope>
    <source>
        <strain evidence="7 8">EXF-150</strain>
    </source>
</reference>
<dbReference type="Pfam" id="PF10198">
    <property type="entry name" value="Ada3"/>
    <property type="match status" value="1"/>
</dbReference>
<feature type="compositionally biased region" description="Basic and acidic residues" evidence="6">
    <location>
        <begin position="163"/>
        <end position="172"/>
    </location>
</feature>
<evidence type="ECO:0000313" key="7">
    <source>
        <dbReference type="EMBL" id="KEQ79409.1"/>
    </source>
</evidence>
<dbReference type="PANTHER" id="PTHR13556:SF2">
    <property type="entry name" value="TRANSCRIPTIONAL ADAPTER 3"/>
    <property type="match status" value="1"/>
</dbReference>
<feature type="compositionally biased region" description="Low complexity" evidence="6">
    <location>
        <begin position="407"/>
        <end position="416"/>
    </location>
</feature>
<evidence type="ECO:0000256" key="6">
    <source>
        <dbReference type="SAM" id="MobiDB-lite"/>
    </source>
</evidence>
<organism evidence="7 8">
    <name type="scientific">Aureobasidium pullulans EXF-150</name>
    <dbReference type="NCBI Taxonomy" id="1043002"/>
    <lineage>
        <taxon>Eukaryota</taxon>
        <taxon>Fungi</taxon>
        <taxon>Dikarya</taxon>
        <taxon>Ascomycota</taxon>
        <taxon>Pezizomycotina</taxon>
        <taxon>Dothideomycetes</taxon>
        <taxon>Dothideomycetidae</taxon>
        <taxon>Dothideales</taxon>
        <taxon>Saccotheciaceae</taxon>
        <taxon>Aureobasidium</taxon>
    </lineage>
</organism>
<dbReference type="EMBL" id="KL585006">
    <property type="protein sequence ID" value="KEQ79409.1"/>
    <property type="molecule type" value="Genomic_DNA"/>
</dbReference>
<feature type="region of interest" description="Disordered" evidence="6">
    <location>
        <begin position="379"/>
        <end position="416"/>
    </location>
</feature>
<keyword evidence="4" id="KW-0804">Transcription</keyword>
<feature type="compositionally biased region" description="Polar residues" evidence="6">
    <location>
        <begin position="389"/>
        <end position="406"/>
    </location>
</feature>
<evidence type="ECO:0000256" key="1">
    <source>
        <dbReference type="ARBA" id="ARBA00004123"/>
    </source>
</evidence>
<feature type="region of interest" description="Disordered" evidence="6">
    <location>
        <begin position="538"/>
        <end position="557"/>
    </location>
</feature>
<feature type="compositionally biased region" description="Basic and acidic residues" evidence="6">
    <location>
        <begin position="120"/>
        <end position="130"/>
    </location>
</feature>
<evidence type="ECO:0000313" key="8">
    <source>
        <dbReference type="Proteomes" id="UP000030706"/>
    </source>
</evidence>
<dbReference type="GO" id="GO:0003713">
    <property type="term" value="F:transcription coactivator activity"/>
    <property type="evidence" value="ECO:0007669"/>
    <property type="project" value="TreeGrafter"/>
</dbReference>
<dbReference type="GeneID" id="40749661"/>
<evidence type="ECO:0000256" key="4">
    <source>
        <dbReference type="ARBA" id="ARBA00023163"/>
    </source>
</evidence>
<proteinExistence type="inferred from homology"/>
<dbReference type="RefSeq" id="XP_029755596.1">
    <property type="nucleotide sequence ID" value="XM_029907355.1"/>
</dbReference>
<dbReference type="InterPro" id="IPR019340">
    <property type="entry name" value="Histone_AcTrfase_su3"/>
</dbReference>
<feature type="region of interest" description="Disordered" evidence="6">
    <location>
        <begin position="95"/>
        <end position="224"/>
    </location>
</feature>
<feature type="compositionally biased region" description="Basic and acidic residues" evidence="6">
    <location>
        <begin position="379"/>
        <end position="388"/>
    </location>
</feature>
<sequence length="619" mass="68678">MAPSSKNTASSGRPREKRSRSRATSPTSATATATATAIALPSSGSTPYLHTAHSSLMVPSNLSIDALMDKHATNSTNPPSASSLHALHDSIHSHVLPNVRSRSDACDRSMRELSRKRKVRADQELDRERQEEEAEQRKRVRLSKKNDSHRPPAVGAHGLARQDGQDLHKDSPPPDSPSAQVAAAKSDLDHNSSSPAPSDAEHQPPPAPSIAHYETFGNDPTQFDDPTIYHIRDWTPDMSDEEKKAIFCVARFPHDDLHDLTPGTPPDMDFSSAKPASQINFSTFQAYVEPYIRPLTEEDVAFLKERGDRVTPYLIPPRGPMPYTEVWAKEDGVSHHDFNLRLASNEPRGNIEDMNDDVAETAQISAGPLISRLMSGFRHDPHVTKDDQPSGNGDVSMTNGESTAGGQENEQNTNNEEASDAVALFKPATHFPDQHKIPLNVGRDFAPLEQRTLQELRYCGFVTPEATPDYDSQYDDEVAARLRYLQSELQRVAQENTARKARVLELTEERMAMQEYSTIADDLDSQINTAYLKRNRTMSKPKKGTGKGRPGGTGGVAISRNLVSEGVKMLMDRRKEWRELIGPVVDFGQQRIPKETVFDKENMDRLEKVEADAGEEEIE</sequence>
<evidence type="ECO:0008006" key="9">
    <source>
        <dbReference type="Google" id="ProtNLM"/>
    </source>
</evidence>
<keyword evidence="8" id="KW-1185">Reference proteome</keyword>
<dbReference type="GO" id="GO:0000124">
    <property type="term" value="C:SAGA complex"/>
    <property type="evidence" value="ECO:0007669"/>
    <property type="project" value="TreeGrafter"/>
</dbReference>
<name>A0A074X6J9_AURPU</name>
<dbReference type="GO" id="GO:0006357">
    <property type="term" value="P:regulation of transcription by RNA polymerase II"/>
    <property type="evidence" value="ECO:0007669"/>
    <property type="project" value="TreeGrafter"/>
</dbReference>
<protein>
    <recommendedName>
        <fullName evidence="9">Transcriptional regulator Ngg1</fullName>
    </recommendedName>
</protein>
<feature type="region of interest" description="Disordered" evidence="6">
    <location>
        <begin position="596"/>
        <end position="619"/>
    </location>
</feature>
<evidence type="ECO:0000256" key="5">
    <source>
        <dbReference type="ARBA" id="ARBA00023242"/>
    </source>
</evidence>
<dbReference type="GO" id="GO:0005634">
    <property type="term" value="C:nucleus"/>
    <property type="evidence" value="ECO:0007669"/>
    <property type="project" value="UniProtKB-SubCell"/>
</dbReference>
<keyword evidence="5" id="KW-0539">Nucleus</keyword>
<evidence type="ECO:0000256" key="2">
    <source>
        <dbReference type="ARBA" id="ARBA00005330"/>
    </source>
</evidence>
<keyword evidence="3" id="KW-0805">Transcription regulation</keyword>
<comment type="subcellular location">
    <subcellularLocation>
        <location evidence="1">Nucleus</location>
    </subcellularLocation>
</comment>
<feature type="compositionally biased region" description="Low complexity" evidence="6">
    <location>
        <begin position="22"/>
        <end position="34"/>
    </location>
</feature>
<evidence type="ECO:0000256" key="3">
    <source>
        <dbReference type="ARBA" id="ARBA00023015"/>
    </source>
</evidence>
<gene>
    <name evidence="7" type="ORF">M438DRAFT_359682</name>
</gene>
<accession>A0A074X6J9</accession>
<feature type="compositionally biased region" description="Basic and acidic residues" evidence="6">
    <location>
        <begin position="101"/>
        <end position="113"/>
    </location>
</feature>
<dbReference type="PANTHER" id="PTHR13556">
    <property type="entry name" value="TRANSCRIPTIONAL ADAPTER 3-RELATED"/>
    <property type="match status" value="1"/>
</dbReference>